<proteinExistence type="predicted"/>
<dbReference type="STRING" id="1184151.AW736_12335"/>
<evidence type="ECO:0000256" key="1">
    <source>
        <dbReference type="SAM" id="MobiDB-lite"/>
    </source>
</evidence>
<evidence type="ECO:0000313" key="3">
    <source>
        <dbReference type="Proteomes" id="UP000078486"/>
    </source>
</evidence>
<dbReference type="EMBL" id="LRRQ01000086">
    <property type="protein sequence ID" value="OAM89601.1"/>
    <property type="molecule type" value="Genomic_DNA"/>
</dbReference>
<sequence>MKPGDHRIGTPPRGSAPHPEWQRALTACVIERLGCATRTGPSWAAGTVGHATFTFRLGGF</sequence>
<keyword evidence="3" id="KW-1185">Reference proteome</keyword>
<dbReference type="AlphaFoldDB" id="A0A178IIT0"/>
<name>A0A178IIT0_9BACT</name>
<dbReference type="RefSeq" id="WP_068770534.1">
    <property type="nucleotide sequence ID" value="NZ_CP109796.1"/>
</dbReference>
<dbReference type="Proteomes" id="UP000078486">
    <property type="component" value="Unassembled WGS sequence"/>
</dbReference>
<organism evidence="2 3">
    <name type="scientific">Termitidicoccus mucosus</name>
    <dbReference type="NCBI Taxonomy" id="1184151"/>
    <lineage>
        <taxon>Bacteria</taxon>
        <taxon>Pseudomonadati</taxon>
        <taxon>Verrucomicrobiota</taxon>
        <taxon>Opitutia</taxon>
        <taxon>Opitutales</taxon>
        <taxon>Opitutaceae</taxon>
        <taxon>Termitidicoccus</taxon>
    </lineage>
</organism>
<protein>
    <submittedName>
        <fullName evidence="2">Uncharacterized protein</fullName>
    </submittedName>
</protein>
<accession>A0A178IIT0</accession>
<evidence type="ECO:0000313" key="2">
    <source>
        <dbReference type="EMBL" id="OAM89601.1"/>
    </source>
</evidence>
<dbReference type="OrthoDB" id="10020674at2"/>
<comment type="caution">
    <text evidence="2">The sequence shown here is derived from an EMBL/GenBank/DDBJ whole genome shotgun (WGS) entry which is preliminary data.</text>
</comment>
<gene>
    <name evidence="2" type="ORF">AW736_12335</name>
</gene>
<feature type="region of interest" description="Disordered" evidence="1">
    <location>
        <begin position="1"/>
        <end position="20"/>
    </location>
</feature>
<reference evidence="2 3" key="1">
    <citation type="submission" date="2016-01" db="EMBL/GenBank/DDBJ databases">
        <title>High potential of lignocellulose degradation of a new Verrucomicrobia species.</title>
        <authorList>
            <person name="Wang Y."/>
            <person name="Shi Y."/>
            <person name="Qiu Z."/>
            <person name="Liu S."/>
            <person name="Yang H."/>
        </authorList>
    </citation>
    <scope>NUCLEOTIDE SEQUENCE [LARGE SCALE GENOMIC DNA]</scope>
    <source>
        <strain evidence="2 3">TSB47</strain>
    </source>
</reference>